<dbReference type="RefSeq" id="WP_033503797.1">
    <property type="nucleotide sequence ID" value="NZ_CP011786.1"/>
</dbReference>
<dbReference type="Gene3D" id="1.10.10.10">
    <property type="entry name" value="Winged helix-like DNA-binding domain superfamily/Winged helix DNA-binding domain"/>
    <property type="match status" value="1"/>
</dbReference>
<dbReference type="GO" id="GO:0003700">
    <property type="term" value="F:DNA-binding transcription factor activity"/>
    <property type="evidence" value="ECO:0007669"/>
    <property type="project" value="InterPro"/>
</dbReference>
<dbReference type="STRING" id="1437605.AB656_03160"/>
<dbReference type="InterPro" id="IPR005119">
    <property type="entry name" value="LysR_subst-bd"/>
</dbReference>
<dbReference type="eggNOG" id="COG0583">
    <property type="taxonomic scope" value="Bacteria"/>
</dbReference>
<keyword evidence="7" id="KW-1185">Reference proteome</keyword>
<accession>A0A086Z110</accession>
<evidence type="ECO:0000256" key="1">
    <source>
        <dbReference type="ARBA" id="ARBA00009437"/>
    </source>
</evidence>
<dbReference type="GO" id="GO:0003677">
    <property type="term" value="F:DNA binding"/>
    <property type="evidence" value="ECO:0007669"/>
    <property type="project" value="UniProtKB-KW"/>
</dbReference>
<dbReference type="InterPro" id="IPR036388">
    <property type="entry name" value="WH-like_DNA-bd_sf"/>
</dbReference>
<proteinExistence type="inferred from homology"/>
<dbReference type="PANTHER" id="PTHR30419">
    <property type="entry name" value="HTH-TYPE TRANSCRIPTIONAL REGULATOR YBHD"/>
    <property type="match status" value="1"/>
</dbReference>
<dbReference type="SUPFAM" id="SSF53850">
    <property type="entry name" value="Periplasmic binding protein-like II"/>
    <property type="match status" value="1"/>
</dbReference>
<sequence>MAQVASIRDLELLAMLASNHSFTETAYQAHISQPSVSLAIKRLERQLGKSLVERRRFGAGGIQLTAAGQVAVNHVKQILAELDSMGAAVRETGRTRTWRIGMPPIISSLLAWQSGDQPLPSTLLTGPVSLCTVGSGRLLEQMREHQVDYGTVASVQDRLSIPDVLTVSMVSYPFGLAGSHSALEQLVGGEFSHGLRADDLDDLPESVRFVTLNHEFIHAQAAESLLRRHVPASRIIEVGDVETLKTIAEAGIAFSFITSAGLEGGDGLEFLPFTDPNAPQFNIFLFRDQSRYIAPEEEAGLKAFNDYARCQLSASTPS</sequence>
<evidence type="ECO:0000256" key="3">
    <source>
        <dbReference type="ARBA" id="ARBA00023125"/>
    </source>
</evidence>
<comment type="caution">
    <text evidence="6">The sequence shown here is derived from an EMBL/GenBank/DDBJ whole genome shotgun (WGS) entry which is preliminary data.</text>
</comment>
<evidence type="ECO:0000256" key="2">
    <source>
        <dbReference type="ARBA" id="ARBA00023015"/>
    </source>
</evidence>
<dbReference type="Proteomes" id="UP000029015">
    <property type="component" value="Unassembled WGS sequence"/>
</dbReference>
<dbReference type="PROSITE" id="PS50931">
    <property type="entry name" value="HTH_LYSR"/>
    <property type="match status" value="1"/>
</dbReference>
<protein>
    <submittedName>
        <fullName evidence="6">Malolactic fermentation transcriptional regulator</fullName>
    </submittedName>
</protein>
<dbReference type="Pfam" id="PF03466">
    <property type="entry name" value="LysR_substrate"/>
    <property type="match status" value="1"/>
</dbReference>
<evidence type="ECO:0000313" key="7">
    <source>
        <dbReference type="Proteomes" id="UP000029015"/>
    </source>
</evidence>
<keyword evidence="4" id="KW-0804">Transcription</keyword>
<dbReference type="PRINTS" id="PR00039">
    <property type="entry name" value="HTHLYSR"/>
</dbReference>
<dbReference type="InterPro" id="IPR050950">
    <property type="entry name" value="HTH-type_LysR_regulators"/>
</dbReference>
<gene>
    <name evidence="6" type="ORF">BACT_0912</name>
</gene>
<dbReference type="EMBL" id="JGYK01000001">
    <property type="protein sequence ID" value="KFI40210.1"/>
    <property type="molecule type" value="Genomic_DNA"/>
</dbReference>
<dbReference type="KEGG" id="bact:AB656_03160"/>
<feature type="domain" description="HTH lysR-type" evidence="5">
    <location>
        <begin position="7"/>
        <end position="65"/>
    </location>
</feature>
<dbReference type="SUPFAM" id="SSF46785">
    <property type="entry name" value="Winged helix' DNA-binding domain"/>
    <property type="match status" value="1"/>
</dbReference>
<keyword evidence="2" id="KW-0805">Transcription regulation</keyword>
<reference evidence="6 7" key="1">
    <citation type="submission" date="2014-03" db="EMBL/GenBank/DDBJ databases">
        <title>Genomics of Bifidobacteria.</title>
        <authorList>
            <person name="Ventura M."/>
            <person name="Milani C."/>
            <person name="Lugli G.A."/>
        </authorList>
    </citation>
    <scope>NUCLEOTIDE SEQUENCE [LARGE SCALE GENOMIC DNA]</scope>
    <source>
        <strain evidence="6 7">DSM 22766</strain>
    </source>
</reference>
<keyword evidence="3" id="KW-0238">DNA-binding</keyword>
<dbReference type="PATRIC" id="fig|1437605.7.peg.651"/>
<evidence type="ECO:0000256" key="4">
    <source>
        <dbReference type="ARBA" id="ARBA00023163"/>
    </source>
</evidence>
<evidence type="ECO:0000259" key="5">
    <source>
        <dbReference type="PROSITE" id="PS50931"/>
    </source>
</evidence>
<evidence type="ECO:0000313" key="6">
    <source>
        <dbReference type="EMBL" id="KFI40210.1"/>
    </source>
</evidence>
<dbReference type="Pfam" id="PF00126">
    <property type="entry name" value="HTH_1"/>
    <property type="match status" value="1"/>
</dbReference>
<dbReference type="InterPro" id="IPR036390">
    <property type="entry name" value="WH_DNA-bd_sf"/>
</dbReference>
<dbReference type="InterPro" id="IPR000847">
    <property type="entry name" value="LysR_HTH_N"/>
</dbReference>
<dbReference type="Gene3D" id="3.40.190.290">
    <property type="match status" value="1"/>
</dbReference>
<dbReference type="AlphaFoldDB" id="A0A086Z110"/>
<name>A0A086Z110_9BIFI</name>
<organism evidence="6 7">
    <name type="scientific">Bifidobacterium actinocoloniiforme DSM 22766</name>
    <dbReference type="NCBI Taxonomy" id="1437605"/>
    <lineage>
        <taxon>Bacteria</taxon>
        <taxon>Bacillati</taxon>
        <taxon>Actinomycetota</taxon>
        <taxon>Actinomycetes</taxon>
        <taxon>Bifidobacteriales</taxon>
        <taxon>Bifidobacteriaceae</taxon>
        <taxon>Bifidobacterium</taxon>
    </lineage>
</organism>
<dbReference type="GO" id="GO:0005829">
    <property type="term" value="C:cytosol"/>
    <property type="evidence" value="ECO:0007669"/>
    <property type="project" value="TreeGrafter"/>
</dbReference>
<dbReference type="OrthoDB" id="9808620at2"/>
<comment type="similarity">
    <text evidence="1">Belongs to the LysR transcriptional regulatory family.</text>
</comment>